<comment type="caution">
    <text evidence="2">The sequence shown here is derived from an EMBL/GenBank/DDBJ whole genome shotgun (WGS) entry which is preliminary data.</text>
</comment>
<organism evidence="2 3">
    <name type="scientific">Neogemmobacter tilapiae</name>
    <dbReference type="NCBI Taxonomy" id="875041"/>
    <lineage>
        <taxon>Bacteria</taxon>
        <taxon>Pseudomonadati</taxon>
        <taxon>Pseudomonadota</taxon>
        <taxon>Alphaproteobacteria</taxon>
        <taxon>Rhodobacterales</taxon>
        <taxon>Paracoccaceae</taxon>
        <taxon>Neogemmobacter</taxon>
    </lineage>
</organism>
<name>A0A918WFZ4_9RHOB</name>
<reference evidence="2" key="1">
    <citation type="journal article" date="2014" name="Int. J. Syst. Evol. Microbiol.">
        <title>Complete genome sequence of Corynebacterium casei LMG S-19264T (=DSM 44701T), isolated from a smear-ripened cheese.</title>
        <authorList>
            <consortium name="US DOE Joint Genome Institute (JGI-PGF)"/>
            <person name="Walter F."/>
            <person name="Albersmeier A."/>
            <person name="Kalinowski J."/>
            <person name="Ruckert C."/>
        </authorList>
    </citation>
    <scope>NUCLEOTIDE SEQUENCE</scope>
    <source>
        <strain evidence="2">KCTC 23310</strain>
    </source>
</reference>
<dbReference type="EMBL" id="BMYJ01000002">
    <property type="protein sequence ID" value="GHC47822.1"/>
    <property type="molecule type" value="Genomic_DNA"/>
</dbReference>
<gene>
    <name evidence="2" type="ORF">GCM10007315_07140</name>
</gene>
<keyword evidence="3" id="KW-1185">Reference proteome</keyword>
<feature type="compositionally biased region" description="Basic and acidic residues" evidence="1">
    <location>
        <begin position="59"/>
        <end position="70"/>
    </location>
</feature>
<accession>A0A918WFZ4</accession>
<dbReference type="AlphaFoldDB" id="A0A918WFZ4"/>
<feature type="region of interest" description="Disordered" evidence="1">
    <location>
        <begin position="41"/>
        <end position="70"/>
    </location>
</feature>
<sequence>MVTLSSGNIGLQSPDPRPFKWHCRGASVLQMTPHELAETDFRKTRQSRENQRAFVQPALKERRADPESLV</sequence>
<reference evidence="2" key="2">
    <citation type="submission" date="2020-09" db="EMBL/GenBank/DDBJ databases">
        <authorList>
            <person name="Sun Q."/>
            <person name="Kim S."/>
        </authorList>
    </citation>
    <scope>NUCLEOTIDE SEQUENCE</scope>
    <source>
        <strain evidence="2">KCTC 23310</strain>
    </source>
</reference>
<proteinExistence type="predicted"/>
<evidence type="ECO:0000256" key="1">
    <source>
        <dbReference type="SAM" id="MobiDB-lite"/>
    </source>
</evidence>
<evidence type="ECO:0000313" key="3">
    <source>
        <dbReference type="Proteomes" id="UP000638981"/>
    </source>
</evidence>
<protein>
    <submittedName>
        <fullName evidence="2">Uncharacterized protein</fullName>
    </submittedName>
</protein>
<feature type="compositionally biased region" description="Basic and acidic residues" evidence="1">
    <location>
        <begin position="41"/>
        <end position="51"/>
    </location>
</feature>
<dbReference type="Proteomes" id="UP000638981">
    <property type="component" value="Unassembled WGS sequence"/>
</dbReference>
<evidence type="ECO:0000313" key="2">
    <source>
        <dbReference type="EMBL" id="GHC47822.1"/>
    </source>
</evidence>